<dbReference type="VEuPathDB" id="MicrosporidiaDB:A0H76_2428"/>
<keyword evidence="4" id="KW-1185">Reference proteome</keyword>
<dbReference type="Proteomes" id="UP000192356">
    <property type="component" value="Unassembled WGS sequence"/>
</dbReference>
<sequence>MIIPCICSERTFSQPIEDPIGFSEAPKNIMCPRCHKIGESRYRKEVYRCDICFICCLPCGSSPPYIACYNCGQNLGGLQQHRCHSCDVITTYKSRHCPNCGQRKE</sequence>
<accession>A0A1X0QE13</accession>
<dbReference type="EMBL" id="LVKB01000004">
    <property type="protein sequence ID" value="ORD98006.1"/>
    <property type="molecule type" value="Genomic_DNA"/>
</dbReference>
<name>A0A1X0QE13_9MICR</name>
<evidence type="ECO:0000259" key="1">
    <source>
        <dbReference type="Pfam" id="PF17032"/>
    </source>
</evidence>
<dbReference type="EMBL" id="LTAI01000073">
    <property type="protein sequence ID" value="ORE00043.1"/>
    <property type="molecule type" value="Genomic_DNA"/>
</dbReference>
<dbReference type="VEuPathDB" id="MicrosporidiaDB:HERIO_186"/>
<dbReference type="Pfam" id="PF17032">
    <property type="entry name" value="Zn_ribbon_15"/>
    <property type="match status" value="1"/>
</dbReference>
<dbReference type="AlphaFoldDB" id="A0A1X0QE13"/>
<dbReference type="InterPro" id="IPR031493">
    <property type="entry name" value="Zinc_ribbon_15"/>
</dbReference>
<evidence type="ECO:0000313" key="3">
    <source>
        <dbReference type="EMBL" id="ORE00043.1"/>
    </source>
</evidence>
<dbReference type="Proteomes" id="UP000192501">
    <property type="component" value="Unassembled WGS sequence"/>
</dbReference>
<evidence type="ECO:0000313" key="4">
    <source>
        <dbReference type="Proteomes" id="UP000192356"/>
    </source>
</evidence>
<comment type="caution">
    <text evidence="2">The sequence shown here is derived from an EMBL/GenBank/DDBJ whole genome shotgun (WGS) entry which is preliminary data.</text>
</comment>
<feature type="domain" description="Zinc-ribbon 15" evidence="1">
    <location>
        <begin position="29"/>
        <end position="101"/>
    </location>
</feature>
<proteinExistence type="predicted"/>
<protein>
    <recommendedName>
        <fullName evidence="1">Zinc-ribbon 15 domain-containing protein</fullName>
    </recommendedName>
</protein>
<gene>
    <name evidence="3" type="ORF">A0H76_2428</name>
    <name evidence="2" type="ORF">HERIO_186</name>
</gene>
<dbReference type="OrthoDB" id="2186471at2759"/>
<evidence type="ECO:0000313" key="5">
    <source>
        <dbReference type="Proteomes" id="UP000192501"/>
    </source>
</evidence>
<evidence type="ECO:0000313" key="2">
    <source>
        <dbReference type="EMBL" id="ORD98006.1"/>
    </source>
</evidence>
<reference evidence="4 5" key="1">
    <citation type="journal article" date="2017" name="Environ. Microbiol.">
        <title>Decay of the glycolytic pathway and adaptation to intranuclear parasitism within Enterocytozoonidae microsporidia.</title>
        <authorList>
            <person name="Wiredu Boakye D."/>
            <person name="Jaroenlak P."/>
            <person name="Prachumwat A."/>
            <person name="Williams T.A."/>
            <person name="Bateman K.S."/>
            <person name="Itsathitphaisarn O."/>
            <person name="Sritunyalucksana K."/>
            <person name="Paszkiewicz K.H."/>
            <person name="Moore K.A."/>
            <person name="Stentiford G.D."/>
            <person name="Williams B.A."/>
        </authorList>
    </citation>
    <scope>NUCLEOTIDE SEQUENCE [LARGE SCALE GENOMIC DNA]</scope>
    <source>
        <strain evidence="3">Canceri</strain>
        <strain evidence="5">canceri</strain>
        <strain evidence="2 4">GB1</strain>
    </source>
</reference>
<organism evidence="2 4">
    <name type="scientific">Hepatospora eriocheir</name>
    <dbReference type="NCBI Taxonomy" id="1081669"/>
    <lineage>
        <taxon>Eukaryota</taxon>
        <taxon>Fungi</taxon>
        <taxon>Fungi incertae sedis</taxon>
        <taxon>Microsporidia</taxon>
        <taxon>Hepatosporidae</taxon>
        <taxon>Hepatospora</taxon>
    </lineage>
</organism>